<dbReference type="Proteomes" id="UP000735302">
    <property type="component" value="Unassembled WGS sequence"/>
</dbReference>
<dbReference type="GO" id="GO:0005524">
    <property type="term" value="F:ATP binding"/>
    <property type="evidence" value="ECO:0007669"/>
    <property type="project" value="InterPro"/>
</dbReference>
<dbReference type="Gene3D" id="3.30.1490.20">
    <property type="entry name" value="ATP-grasp fold, A domain"/>
    <property type="match status" value="1"/>
</dbReference>
<dbReference type="EMBL" id="BLXT01008305">
    <property type="protein sequence ID" value="GFO47327.1"/>
    <property type="molecule type" value="Genomic_DNA"/>
</dbReference>
<feature type="domain" description="Pyruvate phosphate dikinase AMP/ATP-binding" evidence="2">
    <location>
        <begin position="12"/>
        <end position="208"/>
    </location>
</feature>
<evidence type="ECO:0000313" key="3">
    <source>
        <dbReference type="EMBL" id="GFO47327.1"/>
    </source>
</evidence>
<organism evidence="3 4">
    <name type="scientific">Plakobranchus ocellatus</name>
    <dbReference type="NCBI Taxonomy" id="259542"/>
    <lineage>
        <taxon>Eukaryota</taxon>
        <taxon>Metazoa</taxon>
        <taxon>Spiralia</taxon>
        <taxon>Lophotrochozoa</taxon>
        <taxon>Mollusca</taxon>
        <taxon>Gastropoda</taxon>
        <taxon>Heterobranchia</taxon>
        <taxon>Euthyneura</taxon>
        <taxon>Panpulmonata</taxon>
        <taxon>Sacoglossa</taxon>
        <taxon>Placobranchoidea</taxon>
        <taxon>Plakobranchidae</taxon>
        <taxon>Plakobranchus</taxon>
    </lineage>
</organism>
<proteinExistence type="inferred from homology"/>
<dbReference type="Pfam" id="PF01326">
    <property type="entry name" value="PPDK_N"/>
    <property type="match status" value="1"/>
</dbReference>
<gene>
    <name evidence="3" type="ORF">PoB_007383200</name>
</gene>
<evidence type="ECO:0000259" key="2">
    <source>
        <dbReference type="Pfam" id="PF01326"/>
    </source>
</evidence>
<sequence>MKKKVGLGFYFLKSNELEILDAVRQCWASVYAHQAVEYRRQHGQPINVLVGVVIQYMVPADAAGVMFTADPISGSSSVLVLNANFGLGESVVSGSSDPDTIHVNRDPEAPHDPSKLKLGSITVGEKKTRLVETGTGGIREEAITDSKSSVCLNEEMIMRLASLGIELEKRFGSPRDVEWAVVGSHIFMLQCRPITVAETETESDLMHEFDSPMTCDYEWMTTSNIRYTSWL</sequence>
<dbReference type="SUPFAM" id="SSF56059">
    <property type="entry name" value="Glutathione synthetase ATP-binding domain-like"/>
    <property type="match status" value="1"/>
</dbReference>
<accession>A0AAV4DSM6</accession>
<dbReference type="Gene3D" id="3.30.470.20">
    <property type="entry name" value="ATP-grasp fold, B domain"/>
    <property type="match status" value="1"/>
</dbReference>
<reference evidence="3 4" key="1">
    <citation type="journal article" date="2021" name="Elife">
        <title>Chloroplast acquisition without the gene transfer in kleptoplastic sea slugs, Plakobranchus ocellatus.</title>
        <authorList>
            <person name="Maeda T."/>
            <person name="Takahashi S."/>
            <person name="Yoshida T."/>
            <person name="Shimamura S."/>
            <person name="Takaki Y."/>
            <person name="Nagai Y."/>
            <person name="Toyoda A."/>
            <person name="Suzuki Y."/>
            <person name="Arimoto A."/>
            <person name="Ishii H."/>
            <person name="Satoh N."/>
            <person name="Nishiyama T."/>
            <person name="Hasebe M."/>
            <person name="Maruyama T."/>
            <person name="Minagawa J."/>
            <person name="Obokata J."/>
            <person name="Shigenobu S."/>
        </authorList>
    </citation>
    <scope>NUCLEOTIDE SEQUENCE [LARGE SCALE GENOMIC DNA]</scope>
</reference>
<dbReference type="PANTHER" id="PTHR43615:SF1">
    <property type="entry name" value="PPDK_N DOMAIN-CONTAINING PROTEIN"/>
    <property type="match status" value="1"/>
</dbReference>
<dbReference type="PANTHER" id="PTHR43615">
    <property type="entry name" value="PHOSPHOENOLPYRUVATE SYNTHASE-RELATED"/>
    <property type="match status" value="1"/>
</dbReference>
<dbReference type="GO" id="GO:0016301">
    <property type="term" value="F:kinase activity"/>
    <property type="evidence" value="ECO:0007669"/>
    <property type="project" value="InterPro"/>
</dbReference>
<dbReference type="AlphaFoldDB" id="A0AAV4DSM6"/>
<protein>
    <submittedName>
        <fullName evidence="3">Phosphoenolpyruvate synthase</fullName>
    </submittedName>
</protein>
<comment type="similarity">
    <text evidence="1">Belongs to the PEP-utilizing enzyme family.</text>
</comment>
<evidence type="ECO:0000313" key="4">
    <source>
        <dbReference type="Proteomes" id="UP000735302"/>
    </source>
</evidence>
<dbReference type="InterPro" id="IPR013815">
    <property type="entry name" value="ATP_grasp_subdomain_1"/>
</dbReference>
<comment type="caution">
    <text evidence="3">The sequence shown here is derived from an EMBL/GenBank/DDBJ whole genome shotgun (WGS) entry which is preliminary data.</text>
</comment>
<evidence type="ECO:0000256" key="1">
    <source>
        <dbReference type="ARBA" id="ARBA00007837"/>
    </source>
</evidence>
<keyword evidence="4" id="KW-1185">Reference proteome</keyword>
<name>A0AAV4DSM6_9GAST</name>
<dbReference type="InterPro" id="IPR051549">
    <property type="entry name" value="PEP_Utilizing_Enz"/>
</dbReference>
<dbReference type="InterPro" id="IPR002192">
    <property type="entry name" value="PPDK_AMP/ATP-bd"/>
</dbReference>